<feature type="domain" description="Peptidase M1 membrane alanine aminopeptidase" evidence="16">
    <location>
        <begin position="202"/>
        <end position="416"/>
    </location>
</feature>
<comment type="function">
    <text evidence="10">Proteases F1, F2 and F3 degrade oligopeptides produced by Tricorn (themselves probably produced by the proteasome), yielding free amino acids.</text>
</comment>
<accession>A0AAX4NJ66</accession>
<protein>
    <recommendedName>
        <fullName evidence="15">Aminopeptidase</fullName>
        <ecNumber evidence="15">3.4.11.-</ecNumber>
    </recommendedName>
</protein>
<dbReference type="Gene3D" id="1.25.50.20">
    <property type="match status" value="1"/>
</dbReference>
<dbReference type="EMBL" id="CP133772">
    <property type="protein sequence ID" value="WYY00805.1"/>
    <property type="molecule type" value="Genomic_DNA"/>
</dbReference>
<name>A0AAX4NJ66_9ARCH</name>
<dbReference type="GO" id="GO:0043171">
    <property type="term" value="P:peptide catabolic process"/>
    <property type="evidence" value="ECO:0007669"/>
    <property type="project" value="TreeGrafter"/>
</dbReference>
<dbReference type="InterPro" id="IPR014782">
    <property type="entry name" value="Peptidase_M1_dom"/>
</dbReference>
<reference evidence="19 20" key="1">
    <citation type="submission" date="2023-09" db="EMBL/GenBank/DDBJ databases">
        <authorList>
            <person name="Golyshina O.V."/>
            <person name="Lunev E.A."/>
            <person name="Bargiela R."/>
            <person name="Gaines M.C."/>
            <person name="Daum B."/>
            <person name="Bale N.J."/>
            <person name="Koenen M."/>
            <person name="Sinninghe Damst J.S."/>
            <person name="Yakimov M."/>
            <person name="Golyshin P.N."/>
        </authorList>
    </citation>
    <scope>NUCLEOTIDE SEQUENCE [LARGE SCALE GENOMIC DNA]</scope>
    <source>
        <strain evidence="19 20">M1</strain>
    </source>
</reference>
<comment type="subcellular location">
    <subcellularLocation>
        <location evidence="1">Cytoplasm</location>
    </subcellularLocation>
</comment>
<feature type="domain" description="ERAP1-like C-terminal" evidence="17">
    <location>
        <begin position="483"/>
        <end position="772"/>
    </location>
</feature>
<dbReference type="GO" id="GO:0008270">
    <property type="term" value="F:zinc ion binding"/>
    <property type="evidence" value="ECO:0007669"/>
    <property type="project" value="UniProtKB-UniRule"/>
</dbReference>
<evidence type="ECO:0000256" key="13">
    <source>
        <dbReference type="PIRSR" id="PIRSR634016-3"/>
    </source>
</evidence>
<dbReference type="GO" id="GO:0042277">
    <property type="term" value="F:peptide binding"/>
    <property type="evidence" value="ECO:0007669"/>
    <property type="project" value="TreeGrafter"/>
</dbReference>
<evidence type="ECO:0000256" key="7">
    <source>
        <dbReference type="ARBA" id="ARBA00022801"/>
    </source>
</evidence>
<dbReference type="InterPro" id="IPR042097">
    <property type="entry name" value="Aminopeptidase_N-like_N_sf"/>
</dbReference>
<dbReference type="FunFam" id="1.10.390.10:FF:000006">
    <property type="entry name" value="Puromycin-sensitive aminopeptidase"/>
    <property type="match status" value="1"/>
</dbReference>
<gene>
    <name evidence="19" type="ORF">OXIME_001389</name>
</gene>
<dbReference type="Gene3D" id="1.10.390.10">
    <property type="entry name" value="Neutral Protease Domain 2"/>
    <property type="match status" value="1"/>
</dbReference>
<feature type="binding site" evidence="12">
    <location>
        <position position="735"/>
    </location>
    <ligand>
        <name>substrate</name>
    </ligand>
</feature>
<evidence type="ECO:0000256" key="2">
    <source>
        <dbReference type="ARBA" id="ARBA00010136"/>
    </source>
</evidence>
<feature type="binding site" evidence="13">
    <location>
        <position position="275"/>
    </location>
    <ligand>
        <name>Zn(2+)</name>
        <dbReference type="ChEBI" id="CHEBI:29105"/>
        <note>catalytic</note>
    </ligand>
</feature>
<keyword evidence="5 15" id="KW-0645">Protease</keyword>
<dbReference type="InterPro" id="IPR034016">
    <property type="entry name" value="M1_APN-typ"/>
</dbReference>
<dbReference type="KEGG" id="omr:OXIME_001389"/>
<dbReference type="CDD" id="cd09601">
    <property type="entry name" value="M1_APN-Q_like"/>
    <property type="match status" value="1"/>
</dbReference>
<keyword evidence="8 13" id="KW-0862">Zinc</keyword>
<evidence type="ECO:0000256" key="6">
    <source>
        <dbReference type="ARBA" id="ARBA00022723"/>
    </source>
</evidence>
<evidence type="ECO:0000256" key="5">
    <source>
        <dbReference type="ARBA" id="ARBA00022670"/>
    </source>
</evidence>
<dbReference type="Pfam" id="PF17900">
    <property type="entry name" value="Peptidase_M1_N"/>
    <property type="match status" value="1"/>
</dbReference>
<feature type="binding site" evidence="12">
    <location>
        <position position="104"/>
    </location>
    <ligand>
        <name>substrate</name>
    </ligand>
</feature>
<evidence type="ECO:0000259" key="18">
    <source>
        <dbReference type="Pfam" id="PF17900"/>
    </source>
</evidence>
<dbReference type="Proteomes" id="UP001451606">
    <property type="component" value="Chromosome"/>
</dbReference>
<dbReference type="GeneID" id="95968126"/>
<dbReference type="InterPro" id="IPR050344">
    <property type="entry name" value="Peptidase_M1_aminopeptidases"/>
</dbReference>
<dbReference type="PANTHER" id="PTHR11533">
    <property type="entry name" value="PROTEASE M1 ZINC METALLOPROTEASE"/>
    <property type="match status" value="1"/>
</dbReference>
<keyword evidence="6 13" id="KW-0479">Metal-binding</keyword>
<evidence type="ECO:0000259" key="16">
    <source>
        <dbReference type="Pfam" id="PF01433"/>
    </source>
</evidence>
<dbReference type="GO" id="GO:0005737">
    <property type="term" value="C:cytoplasm"/>
    <property type="evidence" value="ECO:0007669"/>
    <property type="project" value="UniProtKB-SubCell"/>
</dbReference>
<dbReference type="Gene3D" id="2.60.40.1730">
    <property type="entry name" value="tricorn interacting facor f3 domain"/>
    <property type="match status" value="1"/>
</dbReference>
<evidence type="ECO:0000256" key="12">
    <source>
        <dbReference type="PIRSR" id="PIRSR634016-2"/>
    </source>
</evidence>
<dbReference type="InterPro" id="IPR027268">
    <property type="entry name" value="Peptidase_M4/M1_CTD_sf"/>
</dbReference>
<feature type="binding site" evidence="13">
    <location>
        <position position="294"/>
    </location>
    <ligand>
        <name>Zn(2+)</name>
        <dbReference type="ChEBI" id="CHEBI:29105"/>
        <note>catalytic</note>
    </ligand>
</feature>
<evidence type="ECO:0000256" key="9">
    <source>
        <dbReference type="ARBA" id="ARBA00023049"/>
    </source>
</evidence>
<dbReference type="PANTHER" id="PTHR11533:SF174">
    <property type="entry name" value="PUROMYCIN-SENSITIVE AMINOPEPTIDASE-RELATED"/>
    <property type="match status" value="1"/>
</dbReference>
<dbReference type="InterPro" id="IPR024571">
    <property type="entry name" value="ERAP1-like_C_dom"/>
</dbReference>
<dbReference type="Pfam" id="PF11838">
    <property type="entry name" value="ERAP1_C"/>
    <property type="match status" value="1"/>
</dbReference>
<dbReference type="Pfam" id="PF01433">
    <property type="entry name" value="Peptidase_M1"/>
    <property type="match status" value="1"/>
</dbReference>
<dbReference type="RefSeq" id="WP_393971134.1">
    <property type="nucleotide sequence ID" value="NZ_CP133772.1"/>
</dbReference>
<evidence type="ECO:0000313" key="19">
    <source>
        <dbReference type="EMBL" id="WYY00805.1"/>
    </source>
</evidence>
<dbReference type="GO" id="GO:0006508">
    <property type="term" value="P:proteolysis"/>
    <property type="evidence" value="ECO:0007669"/>
    <property type="project" value="UniProtKB-KW"/>
</dbReference>
<feature type="binding site" evidence="12">
    <location>
        <begin position="236"/>
        <end position="240"/>
    </location>
    <ligand>
        <name>substrate</name>
    </ligand>
</feature>
<feature type="active site" description="Proton acceptor" evidence="11">
    <location>
        <position position="272"/>
    </location>
</feature>
<sequence length="791" mass="91217">MDPYVYEIYLKIDSQKLEYEGKTDIVLPEAEEFLNLDSVDITIKSVSINGHNVEFEVKNQLITVHNKDHGKNVHIEYSAKIPESLKGIYYARSGKETVITTQFESTGARHAFPCFDNPSAKGIFQITLNIEKDLDAISNMKPKEVHIEGDRKDVVFYATPRMSTYLIYMGVGKFEEKKRQYRDMEIILAAPKGKLTKSDLPLEWASQALSYYDMYFNFEYFLPKLHLISVPEFAAGAMENWGAITFREIYLDIGESTSKNTLKSTMEVIFHEIVHQWFGDLVTMKWWNDLWLNESFATFMSYKAVEDIKPEWHPINDLVKMRTSQALISDSLDHSHPIDADVKDPNEVAQIFDEISYGKGASILRMIEAYVGQENFREGLRLYLSDHALGNAEGKHLWESIEKSSGMKISYIMEAWIKRMGYPYVTVEVEGSKIRMEQQRFLMSGRSTDEIWPIPMTLLHQTGKIQSIVMEERTMSLEANDFSKLNSGSTGFFRTLYKGEALDRVLSRWNTFKELDKWGIISDYYAFLRSGKATKQEYFRVMDKAMEDMEHMVVEEIASQLYHIWSVTLSQEVRKRGVDYIKSKMEKIGPKREGEDDDVSILRGVLAGMLVRMDQEYAESRSVEFKDFRNIDPDMKNSSALAFSVAGGSYHDLMKAYFETESDEDRGKLINAAGWMKSDGDRERFLDDISKGVIKRQDMQRFFTACTDSPYSRKFMLGNLEKSMDMLVKAFSGSRTPSRVLEHCISILGLDHVREINQIVEKIRKPELQTGIDKGEELLEINNAIRKAFKE</sequence>
<dbReference type="InterPro" id="IPR001930">
    <property type="entry name" value="Peptidase_M1"/>
</dbReference>
<dbReference type="EC" id="3.4.11.-" evidence="15"/>
<dbReference type="GO" id="GO:0005615">
    <property type="term" value="C:extracellular space"/>
    <property type="evidence" value="ECO:0007669"/>
    <property type="project" value="TreeGrafter"/>
</dbReference>
<evidence type="ECO:0000259" key="17">
    <source>
        <dbReference type="Pfam" id="PF11838"/>
    </source>
</evidence>
<proteinExistence type="inferred from homology"/>
<dbReference type="PRINTS" id="PR00756">
    <property type="entry name" value="ALADIPTASE"/>
</dbReference>
<keyword evidence="20" id="KW-1185">Reference proteome</keyword>
<dbReference type="Gene3D" id="2.60.40.1910">
    <property type="match status" value="1"/>
</dbReference>
<feature type="domain" description="Aminopeptidase N-like N-terminal" evidence="18">
    <location>
        <begin position="3"/>
        <end position="166"/>
    </location>
</feature>
<feature type="binding site" evidence="13">
    <location>
        <position position="271"/>
    </location>
    <ligand>
        <name>Zn(2+)</name>
        <dbReference type="ChEBI" id="CHEBI:29105"/>
        <note>catalytic</note>
    </ligand>
</feature>
<feature type="site" description="Transition state stabilizer" evidence="14">
    <location>
        <position position="357"/>
    </location>
</feature>
<organism evidence="19 20">
    <name type="scientific">Oxyplasma meridianum</name>
    <dbReference type="NCBI Taxonomy" id="3073602"/>
    <lineage>
        <taxon>Archaea</taxon>
        <taxon>Methanobacteriati</taxon>
        <taxon>Thermoplasmatota</taxon>
        <taxon>Thermoplasmata</taxon>
        <taxon>Thermoplasmatales</taxon>
        <taxon>Thermoplasmataceae</taxon>
        <taxon>Oxyplasma</taxon>
    </lineage>
</organism>
<dbReference type="SUPFAM" id="SSF63737">
    <property type="entry name" value="Leukotriene A4 hydrolase N-terminal domain"/>
    <property type="match status" value="1"/>
</dbReference>
<comment type="cofactor">
    <cofactor evidence="13 15">
        <name>Zn(2+)</name>
        <dbReference type="ChEBI" id="CHEBI:29105"/>
    </cofactor>
    <text evidence="13 15">Binds 1 zinc ion per subunit.</text>
</comment>
<evidence type="ECO:0000313" key="20">
    <source>
        <dbReference type="Proteomes" id="UP001451606"/>
    </source>
</evidence>
<dbReference type="SUPFAM" id="SSF55486">
    <property type="entry name" value="Metalloproteases ('zincins'), catalytic domain"/>
    <property type="match status" value="1"/>
</dbReference>
<keyword evidence="7 15" id="KW-0378">Hydrolase</keyword>
<dbReference type="AlphaFoldDB" id="A0AAX4NJ66"/>
<comment type="similarity">
    <text evidence="2 15">Belongs to the peptidase M1 family.</text>
</comment>
<evidence type="ECO:0000256" key="10">
    <source>
        <dbReference type="ARBA" id="ARBA00053324"/>
    </source>
</evidence>
<keyword evidence="4" id="KW-0963">Cytoplasm</keyword>
<evidence type="ECO:0000256" key="8">
    <source>
        <dbReference type="ARBA" id="ARBA00022833"/>
    </source>
</evidence>
<evidence type="ECO:0000256" key="11">
    <source>
        <dbReference type="PIRSR" id="PIRSR634016-1"/>
    </source>
</evidence>
<keyword evidence="9 15" id="KW-0482">Metalloprotease</keyword>
<evidence type="ECO:0000256" key="1">
    <source>
        <dbReference type="ARBA" id="ARBA00004496"/>
    </source>
</evidence>
<evidence type="ECO:0000256" key="15">
    <source>
        <dbReference type="RuleBase" id="RU364040"/>
    </source>
</evidence>
<dbReference type="GO" id="GO:0016020">
    <property type="term" value="C:membrane"/>
    <property type="evidence" value="ECO:0007669"/>
    <property type="project" value="TreeGrafter"/>
</dbReference>
<dbReference type="InterPro" id="IPR045357">
    <property type="entry name" value="Aminopeptidase_N-like_N"/>
</dbReference>
<evidence type="ECO:0000256" key="14">
    <source>
        <dbReference type="PIRSR" id="PIRSR634016-4"/>
    </source>
</evidence>
<evidence type="ECO:0000256" key="3">
    <source>
        <dbReference type="ARBA" id="ARBA00022438"/>
    </source>
</evidence>
<evidence type="ECO:0000256" key="4">
    <source>
        <dbReference type="ARBA" id="ARBA00022490"/>
    </source>
</evidence>
<keyword evidence="3 15" id="KW-0031">Aminopeptidase</keyword>
<dbReference type="GO" id="GO:0070006">
    <property type="term" value="F:metalloaminopeptidase activity"/>
    <property type="evidence" value="ECO:0007669"/>
    <property type="project" value="TreeGrafter"/>
</dbReference>